<dbReference type="AlphaFoldDB" id="M3GSA6"/>
<evidence type="ECO:0000313" key="1">
    <source>
        <dbReference type="EMBL" id="EMF97708.1"/>
    </source>
</evidence>
<dbReference type="BioCyc" id="LBOR1193007:G11KN-1436-MONOMER"/>
<proteinExistence type="predicted"/>
<dbReference type="EMBL" id="AKWO02000109">
    <property type="protein sequence ID" value="EMF97708.1"/>
    <property type="molecule type" value="Genomic_DNA"/>
</dbReference>
<organism evidence="1 2">
    <name type="scientific">Leptospira borgpetersenii str. 200701203</name>
    <dbReference type="NCBI Taxonomy" id="1193007"/>
    <lineage>
        <taxon>Bacteria</taxon>
        <taxon>Pseudomonadati</taxon>
        <taxon>Spirochaetota</taxon>
        <taxon>Spirochaetia</taxon>
        <taxon>Leptospirales</taxon>
        <taxon>Leptospiraceae</taxon>
        <taxon>Leptospira</taxon>
    </lineage>
</organism>
<dbReference type="Proteomes" id="UP000011783">
    <property type="component" value="Unassembled WGS sequence"/>
</dbReference>
<accession>M3GSA6</accession>
<name>M3GSA6_LEPBO</name>
<protein>
    <recommendedName>
        <fullName evidence="3">Lipoprotein</fullName>
    </recommendedName>
</protein>
<sequence length="137" mass="15614">MKQLCLALITTAAVSCSTIPGVENKGKDQEIQILPPNIRVEKYKETFNMKAEGPVVTDCSGKPCTPEQLDGLKPDQIKKFKKNGVWKEYQEKEDSSTKRKSAFSLERENTRTIKGKVLGKLFTKREKFYVTLLMWLV</sequence>
<reference evidence="1 2" key="1">
    <citation type="submission" date="2013-01" db="EMBL/GenBank/DDBJ databases">
        <authorList>
            <person name="Harkins D.M."/>
            <person name="Durkin A.S."/>
            <person name="Brinkac L.M."/>
            <person name="Haft D.H."/>
            <person name="Selengut J.D."/>
            <person name="Sanka R."/>
            <person name="DePew J."/>
            <person name="Purushe J."/>
            <person name="Picardeau M."/>
            <person name="Werts C."/>
            <person name="Goarant C."/>
            <person name="Vinetz J.M."/>
            <person name="Sutton G.G."/>
            <person name="Nierman W.C."/>
            <person name="Fouts D.E."/>
        </authorList>
    </citation>
    <scope>NUCLEOTIDE SEQUENCE [LARGE SCALE GENOMIC DNA]</scope>
    <source>
        <strain evidence="1 2">200701203</strain>
    </source>
</reference>
<gene>
    <name evidence="1" type="ORF">LEP1GSC123_1183</name>
</gene>
<dbReference type="PROSITE" id="PS51257">
    <property type="entry name" value="PROKAR_LIPOPROTEIN"/>
    <property type="match status" value="1"/>
</dbReference>
<evidence type="ECO:0000313" key="2">
    <source>
        <dbReference type="Proteomes" id="UP000011783"/>
    </source>
</evidence>
<evidence type="ECO:0008006" key="3">
    <source>
        <dbReference type="Google" id="ProtNLM"/>
    </source>
</evidence>
<comment type="caution">
    <text evidence="1">The sequence shown here is derived from an EMBL/GenBank/DDBJ whole genome shotgun (WGS) entry which is preliminary data.</text>
</comment>